<evidence type="ECO:0000313" key="4">
    <source>
        <dbReference type="Proteomes" id="UP000622687"/>
    </source>
</evidence>
<dbReference type="AlphaFoldDB" id="A0A934HSE2"/>
<keyword evidence="4" id="KW-1185">Reference proteome</keyword>
<dbReference type="RefSeq" id="WP_211143059.1">
    <property type="nucleotide sequence ID" value="NZ_JAEEGB010000014.1"/>
</dbReference>
<proteinExistence type="predicted"/>
<comment type="caution">
    <text evidence="3">The sequence shown here is derived from an EMBL/GenBank/DDBJ whole genome shotgun (WGS) entry which is preliminary data.</text>
</comment>
<evidence type="ECO:0000259" key="2">
    <source>
        <dbReference type="Pfam" id="PF19417"/>
    </source>
</evidence>
<reference evidence="3" key="1">
    <citation type="submission" date="2020-12" db="EMBL/GenBank/DDBJ databases">
        <title>Clostridium thailandense sp. nov., a novel acetogenic bacterium isolated from peat land soil in Thailand.</title>
        <authorList>
            <person name="Chaikitkaew S."/>
            <person name="Birkeland N.K."/>
        </authorList>
    </citation>
    <scope>NUCLEOTIDE SEQUENCE</scope>
    <source>
        <strain evidence="3">DSM 17425</strain>
    </source>
</reference>
<organism evidence="3 4">
    <name type="scientific">Clostridium aciditolerans</name>
    <dbReference type="NCBI Taxonomy" id="339861"/>
    <lineage>
        <taxon>Bacteria</taxon>
        <taxon>Bacillati</taxon>
        <taxon>Bacillota</taxon>
        <taxon>Clostridia</taxon>
        <taxon>Eubacteriales</taxon>
        <taxon>Clostridiaceae</taxon>
        <taxon>Clostridium</taxon>
    </lineage>
</organism>
<accession>A0A934HSE2</accession>
<evidence type="ECO:0000313" key="3">
    <source>
        <dbReference type="EMBL" id="MBI6873636.1"/>
    </source>
</evidence>
<keyword evidence="1" id="KW-0472">Membrane</keyword>
<protein>
    <recommendedName>
        <fullName evidence="2">Bacterial toxin RNase RnlA/LsoA N-terminal domain-containing protein</fullName>
    </recommendedName>
</protein>
<dbReference type="PROSITE" id="PS51257">
    <property type="entry name" value="PROKAR_LIPOPROTEIN"/>
    <property type="match status" value="1"/>
</dbReference>
<dbReference type="Pfam" id="PF19417">
    <property type="entry name" value="RnlA_toxin_N"/>
    <property type="match status" value="1"/>
</dbReference>
<dbReference type="EMBL" id="JAEEGB010000014">
    <property type="protein sequence ID" value="MBI6873636.1"/>
    <property type="molecule type" value="Genomic_DNA"/>
</dbReference>
<name>A0A934HSE2_9CLOT</name>
<feature type="domain" description="Bacterial toxin RNase RnlA/LsoA N-terminal" evidence="2">
    <location>
        <begin position="61"/>
        <end position="122"/>
    </location>
</feature>
<keyword evidence="1" id="KW-0812">Transmembrane</keyword>
<dbReference type="Proteomes" id="UP000622687">
    <property type="component" value="Unassembled WGS sequence"/>
</dbReference>
<feature type="transmembrane region" description="Helical" evidence="1">
    <location>
        <begin position="12"/>
        <end position="33"/>
    </location>
</feature>
<sequence length="211" mass="23879">MRKREDKKTKRVLLIIIVGIIIACGVFFKLLTWNSSYAAPSAKLSHEFIANVVKSQSTGILELNNEDLNSIIKTYIDKKSYGNLNIKAVHGEIADKELNFYIPFSYKGVDFLFSSKGTITFKDNKVKYNPEKLYVGKVPIPREYVLNKLSGLLHGGVSVEDSNICLDASVIPLKVNNVYVKDSKIVLEVKKFDTTNNSKLKFLEELLKYIH</sequence>
<gene>
    <name evidence="3" type="ORF">I6U51_13095</name>
</gene>
<dbReference type="InterPro" id="IPR045837">
    <property type="entry name" value="RnlA_toxin_N"/>
</dbReference>
<keyword evidence="1" id="KW-1133">Transmembrane helix</keyword>
<evidence type="ECO:0000256" key="1">
    <source>
        <dbReference type="SAM" id="Phobius"/>
    </source>
</evidence>